<comment type="caution">
    <text evidence="1">The sequence shown here is derived from an EMBL/GenBank/DDBJ whole genome shotgun (WGS) entry which is preliminary data.</text>
</comment>
<dbReference type="Proteomes" id="UP001595805">
    <property type="component" value="Unassembled WGS sequence"/>
</dbReference>
<evidence type="ECO:0000313" key="2">
    <source>
        <dbReference type="Proteomes" id="UP001595805"/>
    </source>
</evidence>
<reference evidence="2" key="1">
    <citation type="journal article" date="2019" name="Int. J. Syst. Evol. Microbiol.">
        <title>The Global Catalogue of Microorganisms (GCM) 10K type strain sequencing project: providing services to taxonomists for standard genome sequencing and annotation.</title>
        <authorList>
            <consortium name="The Broad Institute Genomics Platform"/>
            <consortium name="The Broad Institute Genome Sequencing Center for Infectious Disease"/>
            <person name="Wu L."/>
            <person name="Ma J."/>
        </authorList>
    </citation>
    <scope>NUCLEOTIDE SEQUENCE [LARGE SCALE GENOMIC DNA]</scope>
    <source>
        <strain evidence="2">CCUG 60523</strain>
    </source>
</reference>
<dbReference type="NCBIfam" id="TIGR04256">
    <property type="entry name" value="GxxExxY"/>
    <property type="match status" value="1"/>
</dbReference>
<dbReference type="InterPro" id="IPR026350">
    <property type="entry name" value="GxxExxY"/>
</dbReference>
<gene>
    <name evidence="1" type="ORF">ACFOSV_12250</name>
</gene>
<dbReference type="RefSeq" id="WP_377907304.1">
    <property type="nucleotide sequence ID" value="NZ_JBHRZS010000007.1"/>
</dbReference>
<keyword evidence="2" id="KW-1185">Reference proteome</keyword>
<evidence type="ECO:0000313" key="1">
    <source>
        <dbReference type="EMBL" id="MFC3880958.1"/>
    </source>
</evidence>
<proteinExistence type="predicted"/>
<dbReference type="Pfam" id="PF13366">
    <property type="entry name" value="PDDEXK_3"/>
    <property type="match status" value="1"/>
</dbReference>
<name>A0ABV8ASK9_9BACT</name>
<accession>A0ABV8ASK9</accession>
<protein>
    <submittedName>
        <fullName evidence="1">GxxExxY protein</fullName>
    </submittedName>
</protein>
<organism evidence="1 2">
    <name type="scientific">Algoriphagus namhaensis</name>
    <dbReference type="NCBI Taxonomy" id="915353"/>
    <lineage>
        <taxon>Bacteria</taxon>
        <taxon>Pseudomonadati</taxon>
        <taxon>Bacteroidota</taxon>
        <taxon>Cytophagia</taxon>
        <taxon>Cytophagales</taxon>
        <taxon>Cyclobacteriaceae</taxon>
        <taxon>Algoriphagus</taxon>
    </lineage>
</organism>
<sequence length="126" mass="14287">MLIDKTEEIFKKVLDACFKVHKTLGPGLLENAYEICLAHELQKMGLRVRSQVALPVIYDGIKLDAGYRIDLLVEESIIVELKAVDELHPIHLAQVLTYLKLSKKKLGLLINFNVKLLKNGIKRVIL</sequence>
<dbReference type="EMBL" id="JBHRZS010000007">
    <property type="protein sequence ID" value="MFC3880958.1"/>
    <property type="molecule type" value="Genomic_DNA"/>
</dbReference>